<keyword evidence="2" id="KW-1185">Reference proteome</keyword>
<name>K1WMP2_TRIAC</name>
<organism evidence="1 2">
    <name type="scientific">Trichosporon asahii var. asahii (strain CBS 8904)</name>
    <name type="common">Yeast</name>
    <dbReference type="NCBI Taxonomy" id="1220162"/>
    <lineage>
        <taxon>Eukaryota</taxon>
        <taxon>Fungi</taxon>
        <taxon>Dikarya</taxon>
        <taxon>Basidiomycota</taxon>
        <taxon>Agaricomycotina</taxon>
        <taxon>Tremellomycetes</taxon>
        <taxon>Trichosporonales</taxon>
        <taxon>Trichosporonaceae</taxon>
        <taxon>Trichosporon</taxon>
    </lineage>
</organism>
<comment type="caution">
    <text evidence="1">The sequence shown here is derived from an EMBL/GenBank/DDBJ whole genome shotgun (WGS) entry which is preliminary data.</text>
</comment>
<dbReference type="HOGENOM" id="CLU_061637_0_0_1"/>
<sequence>MSAQRVLTESNFPHILHAVIDISEPITVFRVGQVCQHWRRVVKDRFYHLKAHYTARFGNVECVLRPRASPSIMFAVQRANEDKLYQMRHCRVLDFEDKAGNALLSSSILPAGEIHPWLVFAQVHTVRLFCWAKVSYFSINIPRVVVPQGHRLESTPVSPRRRSKVVTLLQGCWPEDTYNLLWREAVGSLVLLFRPYDTAPIAPTPSSGSVDASPLLDIPEGLKYLLSILCTAHFTHVKVIVVNAESVYLPPSHRGTGQTVRDLLERCKATTDFATRLRLTNAPFSFLTLEEYRSSIGEHEFAIETERGYVSM</sequence>
<accession>K1WMP2</accession>
<evidence type="ECO:0000313" key="1">
    <source>
        <dbReference type="EMBL" id="EKD02394.1"/>
    </source>
</evidence>
<protein>
    <recommendedName>
        <fullName evidence="3">F-box domain-containing protein</fullName>
    </recommendedName>
</protein>
<proteinExistence type="predicted"/>
<reference evidence="1 2" key="1">
    <citation type="journal article" date="2012" name="Eukaryot. Cell">
        <title>Genome sequence of the Trichosporon asahii environmental strain CBS 8904.</title>
        <authorList>
            <person name="Yang R.Y."/>
            <person name="Li H.T."/>
            <person name="Zhu H."/>
            <person name="Zhou G.P."/>
            <person name="Wang M."/>
            <person name="Wang L."/>
        </authorList>
    </citation>
    <scope>NUCLEOTIDE SEQUENCE [LARGE SCALE GENOMIC DNA]</scope>
    <source>
        <strain evidence="1 2">CBS 8904</strain>
    </source>
</reference>
<dbReference type="Proteomes" id="UP000006757">
    <property type="component" value="Unassembled WGS sequence"/>
</dbReference>
<dbReference type="InParanoid" id="K1WMP2"/>
<gene>
    <name evidence="1" type="ORF">A1Q2_03286</name>
</gene>
<dbReference type="AlphaFoldDB" id="K1WMP2"/>
<dbReference type="EMBL" id="AMBO01000286">
    <property type="protein sequence ID" value="EKD02394.1"/>
    <property type="molecule type" value="Genomic_DNA"/>
</dbReference>
<evidence type="ECO:0000313" key="2">
    <source>
        <dbReference type="Proteomes" id="UP000006757"/>
    </source>
</evidence>
<evidence type="ECO:0008006" key="3">
    <source>
        <dbReference type="Google" id="ProtNLM"/>
    </source>
</evidence>